<evidence type="ECO:0000256" key="1">
    <source>
        <dbReference type="SAM" id="Phobius"/>
    </source>
</evidence>
<accession>A0A6C0E3K4</accession>
<proteinExistence type="predicted"/>
<keyword evidence="1" id="KW-0812">Transmembrane</keyword>
<keyword evidence="1" id="KW-0472">Membrane</keyword>
<reference evidence="2" key="1">
    <citation type="journal article" date="2020" name="Nature">
        <title>Giant virus diversity and host interactions through global metagenomics.</title>
        <authorList>
            <person name="Schulz F."/>
            <person name="Roux S."/>
            <person name="Paez-Espino D."/>
            <person name="Jungbluth S."/>
            <person name="Walsh D.A."/>
            <person name="Denef V.J."/>
            <person name="McMahon K.D."/>
            <person name="Konstantinidis K.T."/>
            <person name="Eloe-Fadrosh E.A."/>
            <person name="Kyrpides N.C."/>
            <person name="Woyke T."/>
        </authorList>
    </citation>
    <scope>NUCLEOTIDE SEQUENCE</scope>
    <source>
        <strain evidence="2">GVMAG-M-3300023179-114</strain>
    </source>
</reference>
<sequence>MKDSLIKQCLDILKTDDVRNEIKELFSPVTDLILYEIYPYIYTIIFLVFLIFILILAILLLLISLLRNKTMKANIL</sequence>
<evidence type="ECO:0000313" key="2">
    <source>
        <dbReference type="EMBL" id="QHT22859.1"/>
    </source>
</evidence>
<protein>
    <submittedName>
        <fullName evidence="2">Uncharacterized protein</fullName>
    </submittedName>
</protein>
<keyword evidence="1" id="KW-1133">Transmembrane helix</keyword>
<name>A0A6C0E3K4_9ZZZZ</name>
<dbReference type="EMBL" id="MN739721">
    <property type="protein sequence ID" value="QHT22859.1"/>
    <property type="molecule type" value="Genomic_DNA"/>
</dbReference>
<feature type="transmembrane region" description="Helical" evidence="1">
    <location>
        <begin position="40"/>
        <end position="66"/>
    </location>
</feature>
<dbReference type="AlphaFoldDB" id="A0A6C0E3K4"/>
<organism evidence="2">
    <name type="scientific">viral metagenome</name>
    <dbReference type="NCBI Taxonomy" id="1070528"/>
    <lineage>
        <taxon>unclassified sequences</taxon>
        <taxon>metagenomes</taxon>
        <taxon>organismal metagenomes</taxon>
    </lineage>
</organism>